<name>A0ABX1W6B1_9SPHI</name>
<dbReference type="EMBL" id="JABFCR010000022">
    <property type="protein sequence ID" value="NNU33855.1"/>
    <property type="molecule type" value="Genomic_DNA"/>
</dbReference>
<dbReference type="RefSeq" id="WP_175269541.1">
    <property type="nucleotide sequence ID" value="NZ_JABFCR010000022.1"/>
</dbReference>
<protein>
    <submittedName>
        <fullName evidence="1">Uncharacterized protein</fullName>
    </submittedName>
</protein>
<evidence type="ECO:0000313" key="2">
    <source>
        <dbReference type="Proteomes" id="UP000566071"/>
    </source>
</evidence>
<organism evidence="1 2">
    <name type="scientific">Mucilaginibacter humi</name>
    <dbReference type="NCBI Taxonomy" id="2732510"/>
    <lineage>
        <taxon>Bacteria</taxon>
        <taxon>Pseudomonadati</taxon>
        <taxon>Bacteroidota</taxon>
        <taxon>Sphingobacteriia</taxon>
        <taxon>Sphingobacteriales</taxon>
        <taxon>Sphingobacteriaceae</taxon>
        <taxon>Mucilaginibacter</taxon>
    </lineage>
</organism>
<dbReference type="Proteomes" id="UP000566071">
    <property type="component" value="Unassembled WGS sequence"/>
</dbReference>
<gene>
    <name evidence="1" type="ORF">HK413_06305</name>
</gene>
<sequence>MFGVTMRTFGSPYNASDSVTNSVIKEQGDIKVFLFGSFKTDEIPG</sequence>
<comment type="caution">
    <text evidence="1">The sequence shown here is derived from an EMBL/GenBank/DDBJ whole genome shotgun (WGS) entry which is preliminary data.</text>
</comment>
<keyword evidence="2" id="KW-1185">Reference proteome</keyword>
<evidence type="ECO:0000313" key="1">
    <source>
        <dbReference type="EMBL" id="NNU33855.1"/>
    </source>
</evidence>
<accession>A0ABX1W6B1</accession>
<reference evidence="1 2" key="1">
    <citation type="submission" date="2020-05" db="EMBL/GenBank/DDBJ databases">
        <authorList>
            <person name="Khan S.A."/>
            <person name="Jeon C.O."/>
            <person name="Chun B.H."/>
        </authorList>
    </citation>
    <scope>NUCLEOTIDE SEQUENCE [LARGE SCALE GENOMIC DNA]</scope>
    <source>
        <strain evidence="1 2">S1162</strain>
    </source>
</reference>
<proteinExistence type="predicted"/>